<gene>
    <name evidence="4 7" type="primary">kynU</name>
    <name evidence="7" type="ORF">LOKVESSMR4R_01830</name>
</gene>
<feature type="modified residue" description="N6-(pyridoxal phosphate)lysine" evidence="4">
    <location>
        <position position="215"/>
    </location>
</feature>
<dbReference type="GO" id="GO:0019441">
    <property type="term" value="P:L-tryptophan catabolic process to kynurenine"/>
    <property type="evidence" value="ECO:0007669"/>
    <property type="project" value="TreeGrafter"/>
</dbReference>
<comment type="cofactor">
    <cofactor evidence="4 6">
        <name>pyridoxal 5'-phosphate</name>
        <dbReference type="ChEBI" id="CHEBI:597326"/>
    </cofactor>
</comment>
<dbReference type="UniPathway" id="UPA00253">
    <property type="reaction ID" value="UER00329"/>
</dbReference>
<dbReference type="PANTHER" id="PTHR14084">
    <property type="entry name" value="KYNURENINASE"/>
    <property type="match status" value="1"/>
</dbReference>
<dbReference type="HAMAP" id="MF_01970">
    <property type="entry name" value="Kynureninase"/>
    <property type="match status" value="1"/>
</dbReference>
<reference evidence="7 8" key="1">
    <citation type="submission" date="2017-05" db="EMBL/GenBank/DDBJ databases">
        <title>Genome Sequence of Loktanella vestfoldensis Strain SMR4r Isolated from a Culture of the Diatom Skeletonema marinoi.</title>
        <authorList>
            <person name="Topel M."/>
            <person name="Pinder M.I.M."/>
            <person name="Johansson O.N."/>
            <person name="Kourtchenko O."/>
            <person name="Godhe A."/>
            <person name="Clarke A.K."/>
        </authorList>
    </citation>
    <scope>NUCLEOTIDE SEQUENCE [LARGE SCALE GENOMIC DNA]</scope>
    <source>
        <strain evidence="7 8">SMR4r</strain>
    </source>
</reference>
<dbReference type="GO" id="GO:0005737">
    <property type="term" value="C:cytoplasm"/>
    <property type="evidence" value="ECO:0007669"/>
    <property type="project" value="UniProtKB-UniRule"/>
</dbReference>
<feature type="binding site" evidence="4">
    <location>
        <position position="160"/>
    </location>
    <ligand>
        <name>pyridoxal 5'-phosphate</name>
        <dbReference type="ChEBI" id="CHEBI:597326"/>
    </ligand>
</feature>
<dbReference type="GO" id="GO:0097053">
    <property type="term" value="P:L-kynurenine catabolic process"/>
    <property type="evidence" value="ECO:0007669"/>
    <property type="project" value="UniProtKB-UniRule"/>
</dbReference>
<dbReference type="EMBL" id="CP021431">
    <property type="protein sequence ID" value="ARU01143.1"/>
    <property type="molecule type" value="Genomic_DNA"/>
</dbReference>
<accession>A0A1Y0EC47</accession>
<dbReference type="InterPro" id="IPR015421">
    <property type="entry name" value="PyrdxlP-dep_Trfase_major"/>
</dbReference>
<keyword evidence="8" id="KW-1185">Reference proteome</keyword>
<dbReference type="FunFam" id="3.40.640.10:FF:000107">
    <property type="entry name" value="Kynureninase"/>
    <property type="match status" value="1"/>
</dbReference>
<evidence type="ECO:0000256" key="2">
    <source>
        <dbReference type="ARBA" id="ARBA00022801"/>
    </source>
</evidence>
<dbReference type="Proteomes" id="UP000195273">
    <property type="component" value="Chromosome"/>
</dbReference>
<dbReference type="GO" id="GO:0043420">
    <property type="term" value="P:anthranilate metabolic process"/>
    <property type="evidence" value="ECO:0007669"/>
    <property type="project" value="TreeGrafter"/>
</dbReference>
<dbReference type="Gene3D" id="3.90.1150.10">
    <property type="entry name" value="Aspartate Aminotransferase, domain 1"/>
    <property type="match status" value="1"/>
</dbReference>
<dbReference type="STRING" id="1122181.GCA_000382265_02461"/>
<evidence type="ECO:0000256" key="1">
    <source>
        <dbReference type="ARBA" id="ARBA00022642"/>
    </source>
</evidence>
<dbReference type="Gene3D" id="3.40.640.10">
    <property type="entry name" value="Type I PLP-dependent aspartate aminotransferase-like (Major domain)"/>
    <property type="match status" value="1"/>
</dbReference>
<organism evidence="7 8">
    <name type="scientific">Yoonia vestfoldensis</name>
    <dbReference type="NCBI Taxonomy" id="245188"/>
    <lineage>
        <taxon>Bacteria</taxon>
        <taxon>Pseudomonadati</taxon>
        <taxon>Pseudomonadota</taxon>
        <taxon>Alphaproteobacteria</taxon>
        <taxon>Rhodobacterales</taxon>
        <taxon>Paracoccaceae</taxon>
        <taxon>Yoonia</taxon>
    </lineage>
</organism>
<evidence type="ECO:0000313" key="8">
    <source>
        <dbReference type="Proteomes" id="UP000195273"/>
    </source>
</evidence>
<dbReference type="GO" id="GO:0030170">
    <property type="term" value="F:pyridoxal phosphate binding"/>
    <property type="evidence" value="ECO:0007669"/>
    <property type="project" value="UniProtKB-UniRule"/>
</dbReference>
<name>A0A1Y0EC47_9RHOB</name>
<dbReference type="SUPFAM" id="SSF53383">
    <property type="entry name" value="PLP-dependent transferases"/>
    <property type="match status" value="1"/>
</dbReference>
<feature type="binding site" evidence="4">
    <location>
        <position position="270"/>
    </location>
    <ligand>
        <name>pyridoxal 5'-phosphate</name>
        <dbReference type="ChEBI" id="CHEBI:597326"/>
    </ligand>
</feature>
<dbReference type="InterPro" id="IPR015424">
    <property type="entry name" value="PyrdxlP-dep_Trfase"/>
</dbReference>
<dbReference type="UniPathway" id="UPA00334">
    <property type="reaction ID" value="UER00455"/>
</dbReference>
<comment type="pathway">
    <text evidence="4 6">Amino-acid degradation; L-kynurenine degradation; L-alanine and anthranilate from L-kynurenine: step 1/1.</text>
</comment>
<feature type="binding site" evidence="4">
    <location>
        <position position="214"/>
    </location>
    <ligand>
        <name>pyridoxal 5'-phosphate</name>
        <dbReference type="ChEBI" id="CHEBI:597326"/>
    </ligand>
</feature>
<feature type="binding site" evidence="4">
    <location>
        <position position="91"/>
    </location>
    <ligand>
        <name>pyridoxal 5'-phosphate</name>
        <dbReference type="ChEBI" id="CHEBI:597326"/>
    </ligand>
</feature>
<keyword evidence="1 4" id="KW-0662">Pyridine nucleotide biosynthesis</keyword>
<dbReference type="AlphaFoldDB" id="A0A1Y0EC47"/>
<sequence>MTKTMIRDFSQTKAMFQMPADMIYLDGNSLGPLPRAAAARIADCVTREWGEMVITGWNRAGWMAQPTTYADRIGRLIGAEPGHIVLGDTLSVKVYQALAAALDLVPDRRVILTDSGNFPSDIYMAEGLIRSLDRGYELRVVAPEDVADHIDSDLAVLMLTQVDYRTGRMHDMAALTQKAHDAGAIAIWDLAHSAGALPVDVAGCGADFAVGCTYKYLNGGPGAPAFIYVAPRHIARCQPALSGWLGHAAPFAFEPGYRPGTGIERMRVGTPPVLQLAALDAALNIWDQVDLHDIRAASVALTDQFIAGIEASCPMLILASPRDPAARGSQVSFRFADGYAAMQACIAQGVVGDFRAPDIMRFGFTPLFIDAGDVARAVAIIAKVMNDRLWDRAEFQQKAAVT</sequence>
<comment type="pathway">
    <text evidence="4 6">Cofactor biosynthesis; NAD(+) biosynthesis; quinolinate from L-kynurenine: step 2/3.</text>
</comment>
<dbReference type="EC" id="3.7.1.3" evidence="4 5"/>
<feature type="binding site" evidence="4">
    <location>
        <position position="90"/>
    </location>
    <ligand>
        <name>pyridoxal 5'-phosphate</name>
        <dbReference type="ChEBI" id="CHEBI:597326"/>
    </ligand>
</feature>
<dbReference type="GO" id="GO:0019805">
    <property type="term" value="P:quinolinate biosynthetic process"/>
    <property type="evidence" value="ECO:0007669"/>
    <property type="project" value="UniProtKB-UniRule"/>
</dbReference>
<dbReference type="InterPro" id="IPR010111">
    <property type="entry name" value="Kynureninase"/>
</dbReference>
<comment type="function">
    <text evidence="4 6">Catalyzes the cleavage of L-kynurenine (L-Kyn) and L-3-hydroxykynurenine (L-3OHKyn) into anthranilic acid (AA) and 3-hydroxyanthranilic acid (3-OHAA), respectively.</text>
</comment>
<dbReference type="GO" id="GO:0009435">
    <property type="term" value="P:NAD+ biosynthetic process"/>
    <property type="evidence" value="ECO:0007669"/>
    <property type="project" value="UniProtKB-UniRule"/>
</dbReference>
<feature type="binding site" evidence="4">
    <location>
        <position position="192"/>
    </location>
    <ligand>
        <name>pyridoxal 5'-phosphate</name>
        <dbReference type="ChEBI" id="CHEBI:597326"/>
    </ligand>
</feature>
<comment type="catalytic activity">
    <reaction evidence="4 6">
        <text>L-kynurenine + H2O = anthranilate + L-alanine + H(+)</text>
        <dbReference type="Rhea" id="RHEA:16813"/>
        <dbReference type="ChEBI" id="CHEBI:15377"/>
        <dbReference type="ChEBI" id="CHEBI:15378"/>
        <dbReference type="ChEBI" id="CHEBI:16567"/>
        <dbReference type="ChEBI" id="CHEBI:57959"/>
        <dbReference type="ChEBI" id="CHEBI:57972"/>
        <dbReference type="EC" id="3.7.1.3"/>
    </reaction>
</comment>
<dbReference type="KEGG" id="lvs:LOKVESSMR4R_01830"/>
<dbReference type="InterPro" id="IPR015422">
    <property type="entry name" value="PyrdxlP-dep_Trfase_small"/>
</dbReference>
<dbReference type="RefSeq" id="WP_204248748.1">
    <property type="nucleotide sequence ID" value="NZ_CP021431.1"/>
</dbReference>
<dbReference type="PIRSF" id="PIRSF038800">
    <property type="entry name" value="KYNU"/>
    <property type="match status" value="1"/>
</dbReference>
<dbReference type="Pfam" id="PF22580">
    <property type="entry name" value="KYNU_C"/>
    <property type="match status" value="1"/>
</dbReference>
<comment type="catalytic activity">
    <reaction evidence="6">
        <text>3-hydroxy-L-kynurenine + H2O = 3-hydroxyanthranilate + L-alanine + H(+)</text>
        <dbReference type="Rhea" id="RHEA:25143"/>
        <dbReference type="ChEBI" id="CHEBI:15377"/>
        <dbReference type="ChEBI" id="CHEBI:15378"/>
        <dbReference type="ChEBI" id="CHEBI:36559"/>
        <dbReference type="ChEBI" id="CHEBI:57972"/>
        <dbReference type="ChEBI" id="CHEBI:58125"/>
        <dbReference type="EC" id="3.7.1.3"/>
    </reaction>
</comment>
<evidence type="ECO:0000256" key="6">
    <source>
        <dbReference type="PIRNR" id="PIRNR038800"/>
    </source>
</evidence>
<dbReference type="GO" id="GO:0030429">
    <property type="term" value="F:kynureninase activity"/>
    <property type="evidence" value="ECO:0007669"/>
    <property type="project" value="UniProtKB-UniRule"/>
</dbReference>
<dbReference type="NCBIfam" id="TIGR01814">
    <property type="entry name" value="kynureninase"/>
    <property type="match status" value="1"/>
</dbReference>
<keyword evidence="3 4" id="KW-0663">Pyridoxal phosphate</keyword>
<keyword evidence="2 4" id="KW-0378">Hydrolase</keyword>
<evidence type="ECO:0000256" key="4">
    <source>
        <dbReference type="HAMAP-Rule" id="MF_01970"/>
    </source>
</evidence>
<comment type="subunit">
    <text evidence="4 6">Homodimer.</text>
</comment>
<evidence type="ECO:0000256" key="5">
    <source>
        <dbReference type="NCBIfam" id="TIGR01814"/>
    </source>
</evidence>
<evidence type="ECO:0000313" key="7">
    <source>
        <dbReference type="EMBL" id="ARU01143.1"/>
    </source>
</evidence>
<dbReference type="PANTHER" id="PTHR14084:SF0">
    <property type="entry name" value="KYNURENINASE"/>
    <property type="match status" value="1"/>
</dbReference>
<protein>
    <recommendedName>
        <fullName evidence="4 5">Kynureninase</fullName>
        <ecNumber evidence="4 5">3.7.1.3</ecNumber>
    </recommendedName>
    <alternativeName>
        <fullName evidence="4">L-kynurenine hydrolase</fullName>
    </alternativeName>
</protein>
<comment type="similarity">
    <text evidence="4 6">Belongs to the kynureninase family.</text>
</comment>
<feature type="binding site" evidence="4">
    <location>
        <begin position="118"/>
        <end position="121"/>
    </location>
    <ligand>
        <name>pyridoxal 5'-phosphate</name>
        <dbReference type="ChEBI" id="CHEBI:597326"/>
    </ligand>
</feature>
<feature type="binding site" evidence="4">
    <location>
        <position position="244"/>
    </location>
    <ligand>
        <name>pyridoxal 5'-phosphate</name>
        <dbReference type="ChEBI" id="CHEBI:597326"/>
    </ligand>
</feature>
<feature type="binding site" evidence="4">
    <location>
        <position position="189"/>
    </location>
    <ligand>
        <name>pyridoxal 5'-phosphate</name>
        <dbReference type="ChEBI" id="CHEBI:597326"/>
    </ligand>
</feature>
<proteinExistence type="inferred from homology"/>
<evidence type="ECO:0000256" key="3">
    <source>
        <dbReference type="ARBA" id="ARBA00022898"/>
    </source>
</evidence>